<evidence type="ECO:0000313" key="2">
    <source>
        <dbReference type="EMBL" id="KAK8515213.1"/>
    </source>
</evidence>
<comment type="caution">
    <text evidence="2">The sequence shown here is derived from an EMBL/GenBank/DDBJ whole genome shotgun (WGS) entry which is preliminary data.</text>
</comment>
<dbReference type="EMBL" id="JBBPBM010000064">
    <property type="protein sequence ID" value="KAK8515213.1"/>
    <property type="molecule type" value="Genomic_DNA"/>
</dbReference>
<evidence type="ECO:0000256" key="1">
    <source>
        <dbReference type="SAM" id="MobiDB-lite"/>
    </source>
</evidence>
<organism evidence="2 3">
    <name type="scientific">Hibiscus sabdariffa</name>
    <name type="common">roselle</name>
    <dbReference type="NCBI Taxonomy" id="183260"/>
    <lineage>
        <taxon>Eukaryota</taxon>
        <taxon>Viridiplantae</taxon>
        <taxon>Streptophyta</taxon>
        <taxon>Embryophyta</taxon>
        <taxon>Tracheophyta</taxon>
        <taxon>Spermatophyta</taxon>
        <taxon>Magnoliopsida</taxon>
        <taxon>eudicotyledons</taxon>
        <taxon>Gunneridae</taxon>
        <taxon>Pentapetalae</taxon>
        <taxon>rosids</taxon>
        <taxon>malvids</taxon>
        <taxon>Malvales</taxon>
        <taxon>Malvaceae</taxon>
        <taxon>Malvoideae</taxon>
        <taxon>Hibiscus</taxon>
    </lineage>
</organism>
<gene>
    <name evidence="2" type="ORF">V6N12_019261</name>
</gene>
<feature type="region of interest" description="Disordered" evidence="1">
    <location>
        <begin position="182"/>
        <end position="205"/>
    </location>
</feature>
<evidence type="ECO:0000313" key="3">
    <source>
        <dbReference type="Proteomes" id="UP001472677"/>
    </source>
</evidence>
<name>A0ABR2C717_9ROSI</name>
<dbReference type="Proteomes" id="UP001472677">
    <property type="component" value="Unassembled WGS sequence"/>
</dbReference>
<proteinExistence type="predicted"/>
<sequence length="205" mass="22896">MRSLCSFFDVKKQGKPVWEVRTRYWKLREGENRLSVLLEGIPITSLVEARRQEDQDLRFLKHDFELLVDGCISMLDLLLDGCMPICLILCISGLEYRNQHYGIGTRFLSGICVSILPYRYRYDSRVVSVLIHCTGTGSLNSVYGVLYSMILYGLVPELAIPRRGVRGGGQAPVHLDEVDIEQANEETLPPLPPVGGEANEGGVGP</sequence>
<accession>A0ABR2C717</accession>
<keyword evidence="3" id="KW-1185">Reference proteome</keyword>
<reference evidence="2 3" key="1">
    <citation type="journal article" date="2024" name="G3 (Bethesda)">
        <title>Genome assembly of Hibiscus sabdariffa L. provides insights into metabolisms of medicinal natural products.</title>
        <authorList>
            <person name="Kim T."/>
        </authorList>
    </citation>
    <scope>NUCLEOTIDE SEQUENCE [LARGE SCALE GENOMIC DNA]</scope>
    <source>
        <strain evidence="2">TK-2024</strain>
        <tissue evidence="2">Old leaves</tissue>
    </source>
</reference>
<protein>
    <submittedName>
        <fullName evidence="2">Uncharacterized protein</fullName>
    </submittedName>
</protein>